<feature type="non-terminal residue" evidence="1">
    <location>
        <position position="57"/>
    </location>
</feature>
<sequence>MKIIISKPHLLSILRKKIAVTSLTYRSSSNMSVVECCFCHSLPEKLSLMKVLQRHVQ</sequence>
<name>A0A0B6Y469_9EUPU</name>
<proteinExistence type="predicted"/>
<evidence type="ECO:0000313" key="1">
    <source>
        <dbReference type="EMBL" id="CEK50651.1"/>
    </source>
</evidence>
<dbReference type="AlphaFoldDB" id="A0A0B6Y469"/>
<dbReference type="EMBL" id="HACG01003786">
    <property type="protein sequence ID" value="CEK50651.1"/>
    <property type="molecule type" value="Transcribed_RNA"/>
</dbReference>
<accession>A0A0B6Y469</accession>
<organism evidence="1">
    <name type="scientific">Arion vulgaris</name>
    <dbReference type="NCBI Taxonomy" id="1028688"/>
    <lineage>
        <taxon>Eukaryota</taxon>
        <taxon>Metazoa</taxon>
        <taxon>Spiralia</taxon>
        <taxon>Lophotrochozoa</taxon>
        <taxon>Mollusca</taxon>
        <taxon>Gastropoda</taxon>
        <taxon>Heterobranchia</taxon>
        <taxon>Euthyneura</taxon>
        <taxon>Panpulmonata</taxon>
        <taxon>Eupulmonata</taxon>
        <taxon>Stylommatophora</taxon>
        <taxon>Helicina</taxon>
        <taxon>Arionoidea</taxon>
        <taxon>Arionidae</taxon>
        <taxon>Arion</taxon>
    </lineage>
</organism>
<protein>
    <submittedName>
        <fullName evidence="1">Uncharacterized protein</fullName>
    </submittedName>
</protein>
<reference evidence="1" key="1">
    <citation type="submission" date="2014-12" db="EMBL/GenBank/DDBJ databases">
        <title>Insight into the proteome of Arion vulgaris.</title>
        <authorList>
            <person name="Aradska J."/>
            <person name="Bulat T."/>
            <person name="Smidak R."/>
            <person name="Sarate P."/>
            <person name="Gangsoo J."/>
            <person name="Sialana F."/>
            <person name="Bilban M."/>
            <person name="Lubec G."/>
        </authorList>
    </citation>
    <scope>NUCLEOTIDE SEQUENCE</scope>
    <source>
        <tissue evidence="1">Skin</tissue>
    </source>
</reference>
<gene>
    <name evidence="1" type="primary">ORF11345</name>
</gene>